<feature type="compositionally biased region" description="Low complexity" evidence="1">
    <location>
        <begin position="760"/>
        <end position="782"/>
    </location>
</feature>
<dbReference type="GO" id="GO:0015074">
    <property type="term" value="P:DNA integration"/>
    <property type="evidence" value="ECO:0007669"/>
    <property type="project" value="InterPro"/>
</dbReference>
<dbReference type="Pfam" id="PF00665">
    <property type="entry name" value="rve"/>
    <property type="match status" value="1"/>
</dbReference>
<dbReference type="Gene3D" id="1.10.340.70">
    <property type="match status" value="1"/>
</dbReference>
<dbReference type="PROSITE" id="PS50879">
    <property type="entry name" value="RNASE_H_1"/>
    <property type="match status" value="1"/>
</dbReference>
<feature type="domain" description="RNase H type-1" evidence="3">
    <location>
        <begin position="505"/>
        <end position="634"/>
    </location>
</feature>
<accession>A0A9W3DGM2</accession>
<dbReference type="InterPro" id="IPR001584">
    <property type="entry name" value="Integrase_cat-core"/>
</dbReference>
<evidence type="ECO:0000256" key="1">
    <source>
        <dbReference type="SAM" id="MobiDB-lite"/>
    </source>
</evidence>
<dbReference type="PROSITE" id="PS50994">
    <property type="entry name" value="INTEGRASE"/>
    <property type="match status" value="1"/>
</dbReference>
<dbReference type="InterPro" id="IPR000477">
    <property type="entry name" value="RT_dom"/>
</dbReference>
<dbReference type="PROSITE" id="PS50878">
    <property type="entry name" value="RT_POL"/>
    <property type="match status" value="1"/>
</dbReference>
<dbReference type="InterPro" id="IPR041577">
    <property type="entry name" value="RT_RNaseH_2"/>
</dbReference>
<dbReference type="CDD" id="cd01647">
    <property type="entry name" value="RT_LTR"/>
    <property type="match status" value="1"/>
</dbReference>
<dbReference type="Pfam" id="PF17921">
    <property type="entry name" value="Integrase_H2C2"/>
    <property type="match status" value="1"/>
</dbReference>
<dbReference type="InterPro" id="IPR041588">
    <property type="entry name" value="Integrase_H2C2"/>
</dbReference>
<dbReference type="CDD" id="cd09279">
    <property type="entry name" value="RNase_HI_like"/>
    <property type="match status" value="1"/>
</dbReference>
<gene>
    <name evidence="6" type="primary">LOC130510558</name>
</gene>
<dbReference type="InterPro" id="IPR002156">
    <property type="entry name" value="RNaseH_domain"/>
</dbReference>
<dbReference type="Gene3D" id="3.10.10.10">
    <property type="entry name" value="HIV Type 1 Reverse Transcriptase, subunit A, domain 1"/>
    <property type="match status" value="1"/>
</dbReference>
<dbReference type="Pfam" id="PF00078">
    <property type="entry name" value="RVT_1"/>
    <property type="match status" value="1"/>
</dbReference>
<sequence>MQQNIRGPPRNLTEKVCIDDSDPERQVSIGSELPLETKKELIDFLKSNVKTFAWSTNDMKGIDPNVTTHKLKVDPTFKPIKQKRRKLGLEKAQAVNDEVDRLTKAGSIREVHYPDWLANPVVVKKKNGKWRICVDFTDLNKACPKDSFPLPHIDRLVEATAGHRLLSFMDAFSGYNQIMMDPEDQEKTAFITERGTYCYKVMPFGLKNAGATYQRLVNKMFAGQLGKTMEVYIDDMLVKSSAGEDHISHLRECFDILNKYDMKLNPTKCTFGVPSGEFLGYLVTERGIEANPQQIATFLEMPSPKTTREVQRLTGRIAALNRFISKSTDKCLPFYKLLRNNKKFLWDEKCEEAFKQLKAYLSEPPILSKPVEGEPLYLYLAVSTAAVSGVLVREEQNEQRPVYYTSKSLIDAETRYPAMEKLALAVVTAARKLRPYFQSHSIVVMTSQPLRMILHSPSQSGRLAKWAIELSEYDIEYRPRAAAKAQVLADFIIELTSEQLDSEMESLKWSLYVDGASSKQGSGIGLRLTSSAGETIEQSYRLGFNASNNEAEYEALIAGLKLALSLGIRELNAYSDSQLVASQFHGEYETRDERMGAYLEVVQNLTRQFDKFELTRIPRGENSSADALAALASTSDPLVKRIIPVEGIEKPSIDIATKAEKESKLTAQLEGTCPETVATQVFTTFWFPKTRICSPKKHTSGNTIQITEDIPRNSDSLEPDLENTPGGTNSDPIICRVKTRSRTALKNSSGGIPRNSDSLEPNPTNTSGGTTTPGPEQEPPSSLHNKVVGREDWRIPITQYILEGKTPPNKWEARKLKALSARYCVTESVLLKRSISGPYLKCVHGSVAMRLMKEMHDGSCGNHSGGRALAIRIKRQGYFWPTIIADCEAYSSSCDKCQRHAPIIHQPAEKLSNISAPYPFMRWSMDIVGPLVPSGSGKKKLRFLLVLTDYFTKWIEAEAFQQVTRFEVEQFVWKDIVCRHGVPYEIVTDNGGQFISHDFKIFCDKWNIRLTFSSPRRPQGNGQAEAANKSVLANLKKRLGTQKEFWSEKLLEVLWACRTTPRKATEETPFSLAYGMEAVVPAETIAGSLRRELCTSNPAANDQLLTDSLDLIEERRDRALIRIQNYQQAMARQYNSKVRLRQFAVGDLVLRKVFEGTKEPNAGKLGTNWEGPYQIIHVVRPGVYKLRKVRTGVPEIRSWNATNLKRYYH</sequence>
<feature type="domain" description="Integrase catalytic" evidence="4">
    <location>
        <begin position="915"/>
        <end position="1077"/>
    </location>
</feature>
<protein>
    <submittedName>
        <fullName evidence="6">Uncharacterized protein LOC130510558</fullName>
    </submittedName>
</protein>
<dbReference type="GO" id="GO:0003676">
    <property type="term" value="F:nucleic acid binding"/>
    <property type="evidence" value="ECO:0007669"/>
    <property type="project" value="InterPro"/>
</dbReference>
<dbReference type="GO" id="GO:0004523">
    <property type="term" value="F:RNA-DNA hybrid ribonuclease activity"/>
    <property type="evidence" value="ECO:0007669"/>
    <property type="project" value="InterPro"/>
</dbReference>
<reference evidence="5" key="1">
    <citation type="journal article" date="2019" name="Database">
        <title>The radish genome database (RadishGD): an integrated information resource for radish genomics.</title>
        <authorList>
            <person name="Yu H.J."/>
            <person name="Baek S."/>
            <person name="Lee Y.J."/>
            <person name="Cho A."/>
            <person name="Mun J.H."/>
        </authorList>
    </citation>
    <scope>NUCLEOTIDE SEQUENCE [LARGE SCALE GENOMIC DNA]</scope>
    <source>
        <strain evidence="5">cv. WK10039</strain>
    </source>
</reference>
<evidence type="ECO:0000259" key="2">
    <source>
        <dbReference type="PROSITE" id="PS50878"/>
    </source>
</evidence>
<feature type="compositionally biased region" description="Polar residues" evidence="1">
    <location>
        <begin position="744"/>
        <end position="759"/>
    </location>
</feature>
<dbReference type="RefSeq" id="XP_056862965.1">
    <property type="nucleotide sequence ID" value="XM_057006985.1"/>
</dbReference>
<dbReference type="KEGG" id="rsz:130510558"/>
<proteinExistence type="predicted"/>
<feature type="domain" description="Reverse transcriptase" evidence="2">
    <location>
        <begin position="105"/>
        <end position="283"/>
    </location>
</feature>
<keyword evidence="5" id="KW-1185">Reference proteome</keyword>
<dbReference type="InterPro" id="IPR043128">
    <property type="entry name" value="Rev_trsase/Diguanyl_cyclase"/>
</dbReference>
<dbReference type="SUPFAM" id="SSF53098">
    <property type="entry name" value="Ribonuclease H-like"/>
    <property type="match status" value="2"/>
</dbReference>
<dbReference type="Proteomes" id="UP000504610">
    <property type="component" value="Chromosome 4"/>
</dbReference>
<evidence type="ECO:0000259" key="4">
    <source>
        <dbReference type="PROSITE" id="PS50994"/>
    </source>
</evidence>
<dbReference type="Gene3D" id="3.30.420.10">
    <property type="entry name" value="Ribonuclease H-like superfamily/Ribonuclease H"/>
    <property type="match status" value="2"/>
</dbReference>
<dbReference type="Gene3D" id="3.30.70.270">
    <property type="match status" value="2"/>
</dbReference>
<evidence type="ECO:0000313" key="6">
    <source>
        <dbReference type="RefSeq" id="XP_056862965.1"/>
    </source>
</evidence>
<evidence type="ECO:0000259" key="3">
    <source>
        <dbReference type="PROSITE" id="PS50879"/>
    </source>
</evidence>
<dbReference type="SUPFAM" id="SSF56672">
    <property type="entry name" value="DNA/RNA polymerases"/>
    <property type="match status" value="1"/>
</dbReference>
<dbReference type="AlphaFoldDB" id="A0A9W3DGM2"/>
<reference evidence="6" key="2">
    <citation type="submission" date="2025-08" db="UniProtKB">
        <authorList>
            <consortium name="RefSeq"/>
        </authorList>
    </citation>
    <scope>IDENTIFICATION</scope>
    <source>
        <tissue evidence="6">Leaf</tissue>
    </source>
</reference>
<dbReference type="InterPro" id="IPR036397">
    <property type="entry name" value="RNaseH_sf"/>
</dbReference>
<dbReference type="Pfam" id="PF17919">
    <property type="entry name" value="RT_RNaseH_2"/>
    <property type="match status" value="1"/>
</dbReference>
<dbReference type="PANTHER" id="PTHR48475:SF2">
    <property type="entry name" value="RIBONUCLEASE H"/>
    <property type="match status" value="1"/>
</dbReference>
<dbReference type="CDD" id="cd09274">
    <property type="entry name" value="RNase_HI_RT_Ty3"/>
    <property type="match status" value="1"/>
</dbReference>
<evidence type="ECO:0000313" key="5">
    <source>
        <dbReference type="Proteomes" id="UP000504610"/>
    </source>
</evidence>
<organism evidence="5 6">
    <name type="scientific">Raphanus sativus</name>
    <name type="common">Radish</name>
    <name type="synonym">Raphanus raphanistrum var. sativus</name>
    <dbReference type="NCBI Taxonomy" id="3726"/>
    <lineage>
        <taxon>Eukaryota</taxon>
        <taxon>Viridiplantae</taxon>
        <taxon>Streptophyta</taxon>
        <taxon>Embryophyta</taxon>
        <taxon>Tracheophyta</taxon>
        <taxon>Spermatophyta</taxon>
        <taxon>Magnoliopsida</taxon>
        <taxon>eudicotyledons</taxon>
        <taxon>Gunneridae</taxon>
        <taxon>Pentapetalae</taxon>
        <taxon>rosids</taxon>
        <taxon>malvids</taxon>
        <taxon>Brassicales</taxon>
        <taxon>Brassicaceae</taxon>
        <taxon>Brassiceae</taxon>
        <taxon>Raphanus</taxon>
    </lineage>
</organism>
<dbReference type="Gene3D" id="3.10.20.370">
    <property type="match status" value="1"/>
</dbReference>
<dbReference type="PANTHER" id="PTHR48475">
    <property type="entry name" value="RIBONUCLEASE H"/>
    <property type="match status" value="1"/>
</dbReference>
<dbReference type="Pfam" id="PF13456">
    <property type="entry name" value="RVT_3"/>
    <property type="match status" value="1"/>
</dbReference>
<dbReference type="OrthoDB" id="1104100at2759"/>
<dbReference type="InterPro" id="IPR012337">
    <property type="entry name" value="RNaseH-like_sf"/>
</dbReference>
<dbReference type="GeneID" id="130510558"/>
<name>A0A9W3DGM2_RAPSA</name>
<dbReference type="InterPro" id="IPR043502">
    <property type="entry name" value="DNA/RNA_pol_sf"/>
</dbReference>
<feature type="region of interest" description="Disordered" evidence="1">
    <location>
        <begin position="696"/>
        <end position="789"/>
    </location>
</feature>